<keyword evidence="2" id="KW-1185">Reference proteome</keyword>
<sequence length="1936" mass="209522">MRTESQSQLRTLSSPLETPPQLDSRATIRLISAAPSASGVAPGPGDPFIDPSITSSPFVSVSPPTPLAPKDTQASRKRLVPKRSRLGLLVSGKRSRTPDKDDLSDVVRRVGGSTATASGAKSGFEIFVNSTAPSEVGEVLMVKKKKSRVALSGLKWGTLAEVTNSCPSRDSSKAVKLKSEDKEKWWSIGRGRKDFNEMRIIEKDSTADPSGDSEALSSRTRFHSLDSSVALSATPKTLERPAQIRSASVLESPLQDSDIHKNASYVPATSYPGPRGLTEPLPGPPDTTTGSIAIRAMRSMRSLAGLANWANGKHTEKDTTQPTPAVQKQKDKQVVVVTKNKKLEKQKSVSGRSQMTGQLFGGSSEADVPVDKNTPTSQASTARKHRVLGLGFPSGFRFGTVRSSSAGSSGQSTAGSNNAISLDSRGRSSSMVSTVSSLKPSSAKSRMSSGSASVKWVGERLETVKVACRRERVMKHQDKRSSDSKETRPVGSNVDVFPEQASRRGSSSSASSVPTLVHTAPATTVDGRFIPKGEPSPTPCRQTRVRPASDQMTAKERYGSVRHDTDGVLSALDAATNELASLISRLDLEATPSTSCATLRLSPSFPTLLAESPRMRSSPKKRCSSITLQTHPNTTFSASSGPCEQSHKRGDDPNTQRFDQQIAPWPVSPPKPPRVPPLGISHGVSSTPGGSVVAASLACESPTASLEPSFVFCLPPPAKTKKSSVSVPVAPIPPSQERFPTPASTIGVQLEPFSIKSRSVSNKKSTGLLVDSPKDFPLRKTFRKMMSTLSLSARKDADLGLGSDLTGVLMSKEARRDLGLGGTLGSSSSSRHPVLSMDLNDPYSDIPKELQVILTGGDIQRLSDLEHTLMSPPSLTRQPPSPGLPPESPLPTPVVPQTSVVPSGGPMISISRTNEMQPEDSNDSDTSSLGENDTKKSFDFTSELERLSESAGIRRRSFVEQLENAFRTPAKYDLDRFGLFGLEEDIPPMPPNPHLRDKCRMSNEPSNPNAVTSSSVSPLLPSPEIVASKKLRGAASSRDLSSKRLQKSSVLPKPSYGQLNLDFKFGGSLALSAMPVEKPQLTLSDIIPSPAHARSLSMTSVQENASPLASTASQSMNATPSSYPSAHCRVSSESSSKFSMHCDPRVDAGSLHSRTSSRSSFKGLESFDEIRRGFEFVENRPAFYPPPFNHRHNQLPRDSMISIASVSSYGVVINPGVKDPFDYGYQSRPASCDVSAFMTMSTSMDDTFSFIRRGPRRNRVDSDSSSFYFRAPGTSRIPRPLKSQLRRDSVISSTSLAPPVSIYNRSFGVHRRIDSISSVNSGPQVYATTGFRGRKRSSWAPSHRRDTSADSLMSDMSVRIPRPTLGDKMLDSRHDYCLPLTSIKASPIDRVLPNYPYETIRHRGSLDSIMDDEQQSYLRDSIMDQSSRSRTPESVFGQDEHAIHSPLTQFRYNDNRRSSLLSEEDDSADPKHEDDTMISMIGGGRIRRRSVGSFVQGSPIFVRVGKRKPSVMRGKHANIVQGSHELVESPDAAQKVERSPCGLGEERMISARKGLLSRDSLEEHCLSAEGMDTSFMAEPVFSRPAPASRARSGTLSSTSSGLDTPSLSSCGETSSVAGDSISGIDLSRISLSLGNMLSPSAMQSRTRIRSKGHGHRRRLSGIQISRASVYETIEEEHNTPVSHDFSVCVKAPLSPVNDNVIIVDPEDASTVNWDERGIVAFRQYYSLKDEADVTIKESKQLWSDTPFSIYAVQSFEPPAHRAGMRALLEHSRQTYGPLSAEYRRIRSRTSSRPSPYPQPKRAVKISLSPVVVRQEILSLLPPKPATAPALSTAQPPIFVSQPLQQHTVNPNIITAEISPLAPGKSVKCDPGLLPHSQLSSQARRSVFGRTARSAGKENQALSSGAMTAPGENLLRLNRPRPRGRPVHSRAIVPIKV</sequence>
<reference evidence="1" key="1">
    <citation type="submission" date="2021-03" db="EMBL/GenBank/DDBJ databases">
        <title>Evolutionary priming and transition to the ectomycorrhizal habit in an iconic lineage of mushroom-forming fungi: is preadaptation a requirement?</title>
        <authorList>
            <consortium name="DOE Joint Genome Institute"/>
            <person name="Looney B.P."/>
            <person name="Miyauchi S."/>
            <person name="Morin E."/>
            <person name="Drula E."/>
            <person name="Courty P.E."/>
            <person name="Chicoki N."/>
            <person name="Fauchery L."/>
            <person name="Kohler A."/>
            <person name="Kuo A."/>
            <person name="LaButti K."/>
            <person name="Pangilinan J."/>
            <person name="Lipzen A."/>
            <person name="Riley R."/>
            <person name="Andreopoulos W."/>
            <person name="He G."/>
            <person name="Johnson J."/>
            <person name="Barry K.W."/>
            <person name="Grigoriev I.V."/>
            <person name="Nagy L."/>
            <person name="Hibbett D."/>
            <person name="Henrissat B."/>
            <person name="Matheny P.B."/>
            <person name="Labbe J."/>
            <person name="Martin A.F."/>
        </authorList>
    </citation>
    <scope>NUCLEOTIDE SEQUENCE</scope>
    <source>
        <strain evidence="1">BPL698</strain>
    </source>
</reference>
<organism evidence="1 2">
    <name type="scientific">Russula earlei</name>
    <dbReference type="NCBI Taxonomy" id="71964"/>
    <lineage>
        <taxon>Eukaryota</taxon>
        <taxon>Fungi</taxon>
        <taxon>Dikarya</taxon>
        <taxon>Basidiomycota</taxon>
        <taxon>Agaricomycotina</taxon>
        <taxon>Agaricomycetes</taxon>
        <taxon>Russulales</taxon>
        <taxon>Russulaceae</taxon>
        <taxon>Russula</taxon>
    </lineage>
</organism>
<evidence type="ECO:0000313" key="1">
    <source>
        <dbReference type="EMBL" id="KAI9454192.1"/>
    </source>
</evidence>
<protein>
    <submittedName>
        <fullName evidence="1">Uncharacterized protein</fullName>
    </submittedName>
</protein>
<comment type="caution">
    <text evidence="1">The sequence shown here is derived from an EMBL/GenBank/DDBJ whole genome shotgun (WGS) entry which is preliminary data.</text>
</comment>
<name>A0ACC0TZ56_9AGAM</name>
<accession>A0ACC0TZ56</accession>
<dbReference type="Proteomes" id="UP001207468">
    <property type="component" value="Unassembled WGS sequence"/>
</dbReference>
<dbReference type="EMBL" id="JAGFNK010000280">
    <property type="protein sequence ID" value="KAI9454192.1"/>
    <property type="molecule type" value="Genomic_DNA"/>
</dbReference>
<gene>
    <name evidence="1" type="ORF">F5148DRAFT_1288750</name>
</gene>
<proteinExistence type="predicted"/>
<evidence type="ECO:0000313" key="2">
    <source>
        <dbReference type="Proteomes" id="UP001207468"/>
    </source>
</evidence>